<dbReference type="STRING" id="1797716.A3D07_04420"/>
<name>A0A1F5GE77_9BACT</name>
<dbReference type="Proteomes" id="UP000177124">
    <property type="component" value="Unassembled WGS sequence"/>
</dbReference>
<dbReference type="InterPro" id="IPR029033">
    <property type="entry name" value="His_PPase_superfam"/>
</dbReference>
<organism evidence="2 3">
    <name type="scientific">Candidatus Curtissbacteria bacterium RIFCSPHIGHO2_02_FULL_42_15</name>
    <dbReference type="NCBI Taxonomy" id="1797716"/>
    <lineage>
        <taxon>Bacteria</taxon>
        <taxon>Candidatus Curtissiibacteriota</taxon>
    </lineage>
</organism>
<evidence type="ECO:0000313" key="3">
    <source>
        <dbReference type="Proteomes" id="UP000177124"/>
    </source>
</evidence>
<feature type="binding site" evidence="1">
    <location>
        <begin position="11"/>
        <end position="17"/>
    </location>
    <ligand>
        <name>substrate</name>
    </ligand>
</feature>
<evidence type="ECO:0000256" key="1">
    <source>
        <dbReference type="PIRSR" id="PIRSR613078-2"/>
    </source>
</evidence>
<protein>
    <recommendedName>
        <fullName evidence="4">Phosphoglycerate mutase</fullName>
    </recommendedName>
</protein>
<dbReference type="Gene3D" id="3.40.50.1240">
    <property type="entry name" value="Phosphoglycerate mutase-like"/>
    <property type="match status" value="1"/>
</dbReference>
<accession>A0A1F5GE77</accession>
<sequence length="217" mass="24723">MNEETQIFLIRHGSVDNPDDISYGRLPIPLSKKGREEVLSLAGVLKSHSIKFDHLYTSPLVRAKQTAQIIGDELGVESVEVREELNDVDIGELQGAPMQILKDADYSEEKLKEMGFEIETKGEIVRRIRRLISQVAQEHRGENVAMVSHGDVTRLGLWSQEFGEKRPPGNLRDNDYLAVAEAVVLKFDGDRYINHEFIRREKSGQVEKDHIKRTEAY</sequence>
<reference evidence="2 3" key="1">
    <citation type="journal article" date="2016" name="Nat. Commun.">
        <title>Thousands of microbial genomes shed light on interconnected biogeochemical processes in an aquifer system.</title>
        <authorList>
            <person name="Anantharaman K."/>
            <person name="Brown C.T."/>
            <person name="Hug L.A."/>
            <person name="Sharon I."/>
            <person name="Castelle C.J."/>
            <person name="Probst A.J."/>
            <person name="Thomas B.C."/>
            <person name="Singh A."/>
            <person name="Wilkins M.J."/>
            <person name="Karaoz U."/>
            <person name="Brodie E.L."/>
            <person name="Williams K.H."/>
            <person name="Hubbard S.S."/>
            <person name="Banfield J.F."/>
        </authorList>
    </citation>
    <scope>NUCLEOTIDE SEQUENCE [LARGE SCALE GENOMIC DNA]</scope>
</reference>
<evidence type="ECO:0000313" key="2">
    <source>
        <dbReference type="EMBL" id="OGD90159.1"/>
    </source>
</evidence>
<gene>
    <name evidence="2" type="ORF">A3D07_04420</name>
</gene>
<comment type="caution">
    <text evidence="2">The sequence shown here is derived from an EMBL/GenBank/DDBJ whole genome shotgun (WGS) entry which is preliminary data.</text>
</comment>
<proteinExistence type="predicted"/>
<dbReference type="PANTHER" id="PTHR48100">
    <property type="entry name" value="BROAD-SPECIFICITY PHOSPHATASE YOR283W-RELATED"/>
    <property type="match status" value="1"/>
</dbReference>
<dbReference type="SUPFAM" id="SSF53254">
    <property type="entry name" value="Phosphoglycerate mutase-like"/>
    <property type="match status" value="1"/>
</dbReference>
<dbReference type="CDD" id="cd07067">
    <property type="entry name" value="HP_PGM_like"/>
    <property type="match status" value="1"/>
</dbReference>
<evidence type="ECO:0008006" key="4">
    <source>
        <dbReference type="Google" id="ProtNLM"/>
    </source>
</evidence>
<dbReference type="GO" id="GO:0016791">
    <property type="term" value="F:phosphatase activity"/>
    <property type="evidence" value="ECO:0007669"/>
    <property type="project" value="TreeGrafter"/>
</dbReference>
<dbReference type="Pfam" id="PF00300">
    <property type="entry name" value="His_Phos_1"/>
    <property type="match status" value="1"/>
</dbReference>
<feature type="binding site" evidence="1">
    <location>
        <position position="62"/>
    </location>
    <ligand>
        <name>substrate</name>
    </ligand>
</feature>
<dbReference type="InterPro" id="IPR013078">
    <property type="entry name" value="His_Pase_superF_clade-1"/>
</dbReference>
<dbReference type="AlphaFoldDB" id="A0A1F5GE77"/>
<dbReference type="SMART" id="SM00855">
    <property type="entry name" value="PGAM"/>
    <property type="match status" value="1"/>
</dbReference>
<dbReference type="InterPro" id="IPR050275">
    <property type="entry name" value="PGM_Phosphatase"/>
</dbReference>
<dbReference type="EMBL" id="MFBF01000053">
    <property type="protein sequence ID" value="OGD90159.1"/>
    <property type="molecule type" value="Genomic_DNA"/>
</dbReference>